<evidence type="ECO:0000313" key="5">
    <source>
        <dbReference type="EMBL" id="RLG71238.1"/>
    </source>
</evidence>
<proteinExistence type="predicted"/>
<dbReference type="PANTHER" id="PTHR30154:SF34">
    <property type="entry name" value="TRANSCRIPTIONAL REGULATOR AZLB"/>
    <property type="match status" value="1"/>
</dbReference>
<dbReference type="AlphaFoldDB" id="A0A497JIY4"/>
<dbReference type="GO" id="GO:0043565">
    <property type="term" value="F:sequence-specific DNA binding"/>
    <property type="evidence" value="ECO:0007669"/>
    <property type="project" value="InterPro"/>
</dbReference>
<dbReference type="PANTHER" id="PTHR30154">
    <property type="entry name" value="LEUCINE-RESPONSIVE REGULATORY PROTEIN"/>
    <property type="match status" value="1"/>
</dbReference>
<dbReference type="InterPro" id="IPR011008">
    <property type="entry name" value="Dimeric_a/b-barrel"/>
</dbReference>
<dbReference type="Gene3D" id="1.10.10.10">
    <property type="entry name" value="Winged helix-like DNA-binding domain superfamily/Winged helix DNA-binding domain"/>
    <property type="match status" value="1"/>
</dbReference>
<evidence type="ECO:0000313" key="6">
    <source>
        <dbReference type="Proteomes" id="UP000278031"/>
    </source>
</evidence>
<dbReference type="InterPro" id="IPR019887">
    <property type="entry name" value="Tscrpt_reg_AsnC/Lrp_C"/>
</dbReference>
<dbReference type="GO" id="GO:0043200">
    <property type="term" value="P:response to amino acid"/>
    <property type="evidence" value="ECO:0007669"/>
    <property type="project" value="TreeGrafter"/>
</dbReference>
<keyword evidence="2" id="KW-0238">DNA-binding</keyword>
<dbReference type="InterPro" id="IPR036388">
    <property type="entry name" value="WH-like_DNA-bd_sf"/>
</dbReference>
<name>A0A497JIY4_9ARCH</name>
<dbReference type="SUPFAM" id="SSF46785">
    <property type="entry name" value="Winged helix' DNA-binding domain"/>
    <property type="match status" value="1"/>
</dbReference>
<evidence type="ECO:0000256" key="3">
    <source>
        <dbReference type="ARBA" id="ARBA00023163"/>
    </source>
</evidence>
<sequence length="157" mass="17767">MVVALDKIDRKILEFLIEDGRASFSKIAKETKLTDVAIKKRVERLKMRGVLQGISAKLNLKSLGYENPIFVLLRTELSKNKDVIKKLQANEYVIELYQVLGEYNLLAKVVLPSLDQAEKFIEKIGLIDGVIDAKTQVILSELKNKVSLPAQVFQKKL</sequence>
<dbReference type="InterPro" id="IPR036390">
    <property type="entry name" value="WH_DNA-bd_sf"/>
</dbReference>
<keyword evidence="1" id="KW-0805">Transcription regulation</keyword>
<evidence type="ECO:0000259" key="4">
    <source>
        <dbReference type="PROSITE" id="PS50956"/>
    </source>
</evidence>
<dbReference type="EMBL" id="QMWP01000003">
    <property type="protein sequence ID" value="RLG71238.1"/>
    <property type="molecule type" value="Genomic_DNA"/>
</dbReference>
<comment type="caution">
    <text evidence="5">The sequence shown here is derived from an EMBL/GenBank/DDBJ whole genome shotgun (WGS) entry which is preliminary data.</text>
</comment>
<dbReference type="Pfam" id="PF01037">
    <property type="entry name" value="AsnC_trans_reg"/>
    <property type="match status" value="1"/>
</dbReference>
<dbReference type="GO" id="GO:0005829">
    <property type="term" value="C:cytosol"/>
    <property type="evidence" value="ECO:0007669"/>
    <property type="project" value="TreeGrafter"/>
</dbReference>
<dbReference type="Gene3D" id="3.30.70.920">
    <property type="match status" value="1"/>
</dbReference>
<organism evidence="5 6">
    <name type="scientific">Candidatus Iainarchaeum sp</name>
    <dbReference type="NCBI Taxonomy" id="3101447"/>
    <lineage>
        <taxon>Archaea</taxon>
        <taxon>Candidatus Iainarchaeota</taxon>
        <taxon>Candidatus Iainarchaeia</taxon>
        <taxon>Candidatus Iainarchaeales</taxon>
        <taxon>Candidatus Iainarchaeaceae</taxon>
        <taxon>Candidatus Iainarchaeum</taxon>
    </lineage>
</organism>
<evidence type="ECO:0000256" key="2">
    <source>
        <dbReference type="ARBA" id="ARBA00023125"/>
    </source>
</evidence>
<dbReference type="InterPro" id="IPR019888">
    <property type="entry name" value="Tscrpt_reg_AsnC-like"/>
</dbReference>
<reference evidence="5 6" key="1">
    <citation type="submission" date="2018-06" db="EMBL/GenBank/DDBJ databases">
        <title>Extensive metabolic versatility and redundancy in microbially diverse, dynamic hydrothermal sediments.</title>
        <authorList>
            <person name="Dombrowski N."/>
            <person name="Teske A."/>
            <person name="Baker B.J."/>
        </authorList>
    </citation>
    <scope>NUCLEOTIDE SEQUENCE [LARGE SCALE GENOMIC DNA]</scope>
    <source>
        <strain evidence="5">B51_G17</strain>
    </source>
</reference>
<dbReference type="PROSITE" id="PS50956">
    <property type="entry name" value="HTH_ASNC_2"/>
    <property type="match status" value="1"/>
</dbReference>
<accession>A0A497JIY4</accession>
<dbReference type="Proteomes" id="UP000278031">
    <property type="component" value="Unassembled WGS sequence"/>
</dbReference>
<dbReference type="PRINTS" id="PR00033">
    <property type="entry name" value="HTHASNC"/>
</dbReference>
<dbReference type="SUPFAM" id="SSF54909">
    <property type="entry name" value="Dimeric alpha+beta barrel"/>
    <property type="match status" value="1"/>
</dbReference>
<dbReference type="SMART" id="SM00344">
    <property type="entry name" value="HTH_ASNC"/>
    <property type="match status" value="1"/>
</dbReference>
<dbReference type="InterPro" id="IPR000485">
    <property type="entry name" value="AsnC-type_HTH_dom"/>
</dbReference>
<gene>
    <name evidence="5" type="ORF">DRO04_00185</name>
</gene>
<protein>
    <recommendedName>
        <fullName evidence="4">HTH asnC-type domain-containing protein</fullName>
    </recommendedName>
</protein>
<evidence type="ECO:0000256" key="1">
    <source>
        <dbReference type="ARBA" id="ARBA00023015"/>
    </source>
</evidence>
<keyword evidence="3" id="KW-0804">Transcription</keyword>
<feature type="domain" description="HTH asnC-type" evidence="4">
    <location>
        <begin position="5"/>
        <end position="66"/>
    </location>
</feature>
<dbReference type="Pfam" id="PF13404">
    <property type="entry name" value="HTH_AsnC-type"/>
    <property type="match status" value="1"/>
</dbReference>